<reference evidence="2 3" key="1">
    <citation type="submission" date="2012-02" db="EMBL/GenBank/DDBJ databases">
        <title>Complete genome sequence of Phycisphaera mikurensis NBRC 102666.</title>
        <authorList>
            <person name="Ankai A."/>
            <person name="Hosoyama A."/>
            <person name="Terui Y."/>
            <person name="Sekine M."/>
            <person name="Fukai R."/>
            <person name="Kato Y."/>
            <person name="Nakamura S."/>
            <person name="Yamada-Narita S."/>
            <person name="Kawakoshi A."/>
            <person name="Fukunaga Y."/>
            <person name="Yamazaki S."/>
            <person name="Fujita N."/>
        </authorList>
    </citation>
    <scope>NUCLEOTIDE SEQUENCE [LARGE SCALE GENOMIC DNA]</scope>
    <source>
        <strain evidence="3">NBRC 102666 / KCTC 22515 / FYK2301M01</strain>
    </source>
</reference>
<dbReference type="GO" id="GO:0006950">
    <property type="term" value="P:response to stress"/>
    <property type="evidence" value="ECO:0007669"/>
    <property type="project" value="UniProtKB-ARBA"/>
</dbReference>
<accession>I0IJ38</accession>
<dbReference type="eggNOG" id="COG3091">
    <property type="taxonomic scope" value="Bacteria"/>
</dbReference>
<organism evidence="2 3">
    <name type="scientific">Phycisphaera mikurensis (strain NBRC 102666 / KCTC 22515 / FYK2301M01)</name>
    <dbReference type="NCBI Taxonomy" id="1142394"/>
    <lineage>
        <taxon>Bacteria</taxon>
        <taxon>Pseudomonadati</taxon>
        <taxon>Planctomycetota</taxon>
        <taxon>Phycisphaerae</taxon>
        <taxon>Phycisphaerales</taxon>
        <taxon>Phycisphaeraceae</taxon>
        <taxon>Phycisphaera</taxon>
    </lineage>
</organism>
<sequence length="158" mass="17461">MDLPSSGQLAERLMREHGLLPGAGQPRTRKHWTFGFNNRKRCLGLCRFDAKRIELSAAFVQRNDEPAVRDTVLHEIAHALAGARAGHGQAWRDACVRVGAKPERLDREADMPEGRWRAVCPGCGQVHTRHRRPARGARYHCRACGAARGPLVFAAGAP</sequence>
<dbReference type="InterPro" id="IPR035240">
    <property type="entry name" value="SprT_Zn_ribbon"/>
</dbReference>
<evidence type="ECO:0000313" key="3">
    <source>
        <dbReference type="Proteomes" id="UP000007881"/>
    </source>
</evidence>
<name>I0IJ38_PHYMF</name>
<dbReference type="InterPro" id="IPR006640">
    <property type="entry name" value="SprT-like_domain"/>
</dbReference>
<protein>
    <recommendedName>
        <fullName evidence="1">SprT-like domain-containing protein</fullName>
    </recommendedName>
</protein>
<dbReference type="RefSeq" id="WP_014438480.1">
    <property type="nucleotide sequence ID" value="NC_017080.1"/>
</dbReference>
<dbReference type="Pfam" id="PF17283">
    <property type="entry name" value="Zn_ribbon_SprT"/>
    <property type="match status" value="1"/>
</dbReference>
<feature type="domain" description="SprT-like" evidence="1">
    <location>
        <begin position="7"/>
        <end position="154"/>
    </location>
</feature>
<keyword evidence="3" id="KW-1185">Reference proteome</keyword>
<dbReference type="KEGG" id="phm:PSMK_31170"/>
<dbReference type="EMBL" id="AP012338">
    <property type="protein sequence ID" value="BAM05276.1"/>
    <property type="molecule type" value="Genomic_DNA"/>
</dbReference>
<evidence type="ECO:0000313" key="2">
    <source>
        <dbReference type="EMBL" id="BAM05276.1"/>
    </source>
</evidence>
<evidence type="ECO:0000259" key="1">
    <source>
        <dbReference type="SMART" id="SM00731"/>
    </source>
</evidence>
<dbReference type="SMART" id="SM00731">
    <property type="entry name" value="SprT"/>
    <property type="match status" value="1"/>
</dbReference>
<gene>
    <name evidence="2" type="ordered locus">PSMK_31170</name>
</gene>
<dbReference type="Pfam" id="PF10263">
    <property type="entry name" value="SprT-like"/>
    <property type="match status" value="1"/>
</dbReference>
<dbReference type="Proteomes" id="UP000007881">
    <property type="component" value="Chromosome"/>
</dbReference>
<dbReference type="AlphaFoldDB" id="I0IJ38"/>
<dbReference type="HOGENOM" id="CLU_1615562_0_0_0"/>
<proteinExistence type="predicted"/>